<name>A0AAV3A0J7_PYXAD</name>
<evidence type="ECO:0000313" key="1">
    <source>
        <dbReference type="EMBL" id="DBA15668.1"/>
    </source>
</evidence>
<keyword evidence="2" id="KW-1185">Reference proteome</keyword>
<proteinExistence type="predicted"/>
<protein>
    <submittedName>
        <fullName evidence="1">Uncharacterized protein</fullName>
    </submittedName>
</protein>
<dbReference type="Proteomes" id="UP001181693">
    <property type="component" value="Unassembled WGS sequence"/>
</dbReference>
<evidence type="ECO:0000313" key="2">
    <source>
        <dbReference type="Proteomes" id="UP001181693"/>
    </source>
</evidence>
<gene>
    <name evidence="1" type="ORF">GDO54_003141</name>
</gene>
<organism evidence="1 2">
    <name type="scientific">Pyxicephalus adspersus</name>
    <name type="common">African bullfrog</name>
    <dbReference type="NCBI Taxonomy" id="30357"/>
    <lineage>
        <taxon>Eukaryota</taxon>
        <taxon>Metazoa</taxon>
        <taxon>Chordata</taxon>
        <taxon>Craniata</taxon>
        <taxon>Vertebrata</taxon>
        <taxon>Euteleostomi</taxon>
        <taxon>Amphibia</taxon>
        <taxon>Batrachia</taxon>
        <taxon>Anura</taxon>
        <taxon>Neobatrachia</taxon>
        <taxon>Ranoidea</taxon>
        <taxon>Pyxicephalidae</taxon>
        <taxon>Pyxicephalinae</taxon>
        <taxon>Pyxicephalus</taxon>
    </lineage>
</organism>
<comment type="caution">
    <text evidence="1">The sequence shown here is derived from an EMBL/GenBank/DDBJ whole genome shotgun (WGS) entry which is preliminary data.</text>
</comment>
<reference evidence="1" key="1">
    <citation type="thesis" date="2020" institute="ProQuest LLC" country="789 East Eisenhower Parkway, Ann Arbor, MI, USA">
        <title>Comparative Genomics and Chromosome Evolution.</title>
        <authorList>
            <person name="Mudd A.B."/>
        </authorList>
    </citation>
    <scope>NUCLEOTIDE SEQUENCE</scope>
    <source>
        <strain evidence="1">1538</strain>
        <tissue evidence="1">Blood</tissue>
    </source>
</reference>
<sequence>MCQCPSSQLAGMNTVTWVGVMTSFTTVCYTITYHAAGSEHRHGHQETLQPSLNLAGHHSSESPDLWRGVNVTHSSTWPQTTASEHPAAEPCCTISNVRCCSHKTRKS</sequence>
<dbReference type="EMBL" id="DYDO01000011">
    <property type="protein sequence ID" value="DBA15668.1"/>
    <property type="molecule type" value="Genomic_DNA"/>
</dbReference>
<dbReference type="AlphaFoldDB" id="A0AAV3A0J7"/>
<accession>A0AAV3A0J7</accession>